<protein>
    <submittedName>
        <fullName evidence="7">Putative glycerol phosphotransferase</fullName>
        <ecNumber evidence="7">2.7.8.12</ecNumber>
    </submittedName>
</protein>
<evidence type="ECO:0000256" key="5">
    <source>
        <dbReference type="ARBA" id="ARBA00022944"/>
    </source>
</evidence>
<dbReference type="Gene3D" id="3.40.50.11820">
    <property type="match status" value="1"/>
</dbReference>
<dbReference type="RefSeq" id="WP_050210137.1">
    <property type="nucleotide sequence ID" value="NZ_CFCN01000007.1"/>
</dbReference>
<keyword evidence="5" id="KW-0777">Teichoic acid biosynthesis</keyword>
<keyword evidence="3" id="KW-1003">Cell membrane</keyword>
<dbReference type="EMBL" id="CAATFP010000032">
    <property type="protein sequence ID" value="VNP22210.1"/>
    <property type="molecule type" value="Genomic_DNA"/>
</dbReference>
<accession>A0A4J1SNB9</accession>
<dbReference type="EC" id="2.7.8.12" evidence="7"/>
<organism evidence="7">
    <name type="scientific">Streptococcus pneumoniae</name>
    <dbReference type="NCBI Taxonomy" id="1313"/>
    <lineage>
        <taxon>Bacteria</taxon>
        <taxon>Bacillati</taxon>
        <taxon>Bacillota</taxon>
        <taxon>Bacilli</taxon>
        <taxon>Lactobacillales</taxon>
        <taxon>Streptococcaceae</taxon>
        <taxon>Streptococcus</taxon>
    </lineage>
</organism>
<sequence length="379" mass="44942">MNLKKSFRLFAQQTIFKVFSLINKYIKKKKQILIYSPKELSDNSLSLFEYLIDNEYYIKYKIYCSCTDYHNLNSKYNNLKNVYFINGINGVLKYFTSSFVFYSFGKIPIIPSNQRVVQLWHGMFFKDIDKYQKKIVKKEKYYTDVIVTSEMFKELATKVHSCDIGVVKICGQSRTDVFFNEDKKVTSKYIVWLPTFRQSEKLGYSDTNSEEILIGDYSFEELKKVNSLLKEDNLNMIVKLHPLQTLPANMPNYSNIQILSEEKSRKKNIKLYELLRDSIALITDYSSVFYDYYLLDKPIAFCIRDFEDYNKNRGFIVENPMDYLKGNKIKSLDDMCNFINEITHNVDKFKEERRGFNEKVNKYRDGNNSKRLLEKIGIN</sequence>
<reference evidence="7" key="1">
    <citation type="submission" date="2019-04" db="EMBL/GenBank/DDBJ databases">
        <authorList>
            <consortium name="Pathogen Informatics"/>
        </authorList>
    </citation>
    <scope>NUCLEOTIDE SEQUENCE</scope>
    <source>
        <strain evidence="7">GPSC52</strain>
    </source>
</reference>
<comment type="subcellular location">
    <subcellularLocation>
        <location evidence="1">Cell membrane</location>
        <topology evidence="1">Peripheral membrane protein</topology>
    </subcellularLocation>
</comment>
<dbReference type="InterPro" id="IPR043149">
    <property type="entry name" value="TagF_N"/>
</dbReference>
<dbReference type="Gene3D" id="3.40.50.12580">
    <property type="match status" value="1"/>
</dbReference>
<evidence type="ECO:0000256" key="4">
    <source>
        <dbReference type="ARBA" id="ARBA00022679"/>
    </source>
</evidence>
<keyword evidence="6" id="KW-0472">Membrane</keyword>
<dbReference type="PANTHER" id="PTHR37316:SF3">
    <property type="entry name" value="TEICHOIC ACID GLYCEROL-PHOSPHATE TRANSFERASE"/>
    <property type="match status" value="1"/>
</dbReference>
<dbReference type="GO" id="GO:0005886">
    <property type="term" value="C:plasma membrane"/>
    <property type="evidence" value="ECO:0007669"/>
    <property type="project" value="UniProtKB-SubCell"/>
</dbReference>
<dbReference type="Pfam" id="PF04464">
    <property type="entry name" value="Glyphos_transf"/>
    <property type="match status" value="1"/>
</dbReference>
<evidence type="ECO:0000256" key="6">
    <source>
        <dbReference type="ARBA" id="ARBA00023136"/>
    </source>
</evidence>
<dbReference type="GO" id="GO:0047355">
    <property type="term" value="F:CDP-glycerol glycerophosphotransferase activity"/>
    <property type="evidence" value="ECO:0007669"/>
    <property type="project" value="UniProtKB-EC"/>
</dbReference>
<dbReference type="InterPro" id="IPR043148">
    <property type="entry name" value="TagF_C"/>
</dbReference>
<comment type="similarity">
    <text evidence="2">Belongs to the CDP-glycerol glycerophosphotransferase family.</text>
</comment>
<dbReference type="InterPro" id="IPR051612">
    <property type="entry name" value="Teichoic_Acid_Biosynth"/>
</dbReference>
<gene>
    <name evidence="7" type="primary">wcwU</name>
    <name evidence="7" type="ORF">SAMEA3208856_02005</name>
</gene>
<evidence type="ECO:0000256" key="1">
    <source>
        <dbReference type="ARBA" id="ARBA00004202"/>
    </source>
</evidence>
<proteinExistence type="inferred from homology"/>
<dbReference type="PANTHER" id="PTHR37316">
    <property type="entry name" value="TEICHOIC ACID GLYCEROL-PHOSPHATE PRIMASE"/>
    <property type="match status" value="1"/>
</dbReference>
<evidence type="ECO:0000313" key="7">
    <source>
        <dbReference type="EMBL" id="VNP22210.1"/>
    </source>
</evidence>
<name>A0A4J1SNB9_STREE</name>
<keyword evidence="4 7" id="KW-0808">Transferase</keyword>
<evidence type="ECO:0000256" key="2">
    <source>
        <dbReference type="ARBA" id="ARBA00010488"/>
    </source>
</evidence>
<dbReference type="GO" id="GO:0019350">
    <property type="term" value="P:teichoic acid biosynthetic process"/>
    <property type="evidence" value="ECO:0007669"/>
    <property type="project" value="UniProtKB-KW"/>
</dbReference>
<evidence type="ECO:0000256" key="3">
    <source>
        <dbReference type="ARBA" id="ARBA00022475"/>
    </source>
</evidence>
<dbReference type="InterPro" id="IPR007554">
    <property type="entry name" value="Glycerophosphate_synth"/>
</dbReference>
<dbReference type="AlphaFoldDB" id="A0A4J1SNB9"/>